<organism evidence="2">
    <name type="scientific">viral metagenome</name>
    <dbReference type="NCBI Taxonomy" id="1070528"/>
    <lineage>
        <taxon>unclassified sequences</taxon>
        <taxon>metagenomes</taxon>
        <taxon>organismal metagenomes</taxon>
    </lineage>
</organism>
<evidence type="ECO:0000256" key="1">
    <source>
        <dbReference type="SAM" id="Phobius"/>
    </source>
</evidence>
<protein>
    <submittedName>
        <fullName evidence="2">Uncharacterized protein</fullName>
    </submittedName>
</protein>
<accession>A0A6C0LBG0</accession>
<keyword evidence="1" id="KW-1133">Transmembrane helix</keyword>
<sequence>MYTTILGLCIQIIVFIFIIYICHSIWIYLKDTYSTKKTKDLVNTQVSKYKQIISELQENNDSRISMAKTTIELESMDNILTSFMENELSESR</sequence>
<feature type="transmembrane region" description="Helical" evidence="1">
    <location>
        <begin position="6"/>
        <end position="29"/>
    </location>
</feature>
<reference evidence="2" key="1">
    <citation type="journal article" date="2020" name="Nature">
        <title>Giant virus diversity and host interactions through global metagenomics.</title>
        <authorList>
            <person name="Schulz F."/>
            <person name="Roux S."/>
            <person name="Paez-Espino D."/>
            <person name="Jungbluth S."/>
            <person name="Walsh D.A."/>
            <person name="Denef V.J."/>
            <person name="McMahon K.D."/>
            <person name="Konstantinidis K.T."/>
            <person name="Eloe-Fadrosh E.A."/>
            <person name="Kyrpides N.C."/>
            <person name="Woyke T."/>
        </authorList>
    </citation>
    <scope>NUCLEOTIDE SEQUENCE</scope>
    <source>
        <strain evidence="2">GVMAG-M-3300027759-42</strain>
    </source>
</reference>
<proteinExistence type="predicted"/>
<dbReference type="EMBL" id="MN740448">
    <property type="protein sequence ID" value="QHU27018.1"/>
    <property type="molecule type" value="Genomic_DNA"/>
</dbReference>
<name>A0A6C0LBG0_9ZZZZ</name>
<dbReference type="AlphaFoldDB" id="A0A6C0LBG0"/>
<keyword evidence="1" id="KW-0812">Transmembrane</keyword>
<keyword evidence="1" id="KW-0472">Membrane</keyword>
<evidence type="ECO:0000313" key="2">
    <source>
        <dbReference type="EMBL" id="QHU27018.1"/>
    </source>
</evidence>